<protein>
    <recommendedName>
        <fullName evidence="3">Methyl-accepting transducer domain-containing protein</fullName>
    </recommendedName>
</protein>
<name>A0A1Y5HVN7_OLEAN</name>
<sequence>MAKEYSPVKSAITSSQVAGELYRASGIARQLSLAAKNSQAVVHRAGSKVAGLKVISEYFADLALKTIKLAEEINTISLDISHMAVDRWRQNTLVGHLFDSQEKTQNDKVDGIIHATKQKQLDINNRFNIVIRSLESQLEEIQQYMQASRVVAVSFRLEATQTDEYQGILEDMANNIDKFSEQIKQHVLDAKSHIDRLLQSK</sequence>
<reference evidence="2" key="1">
    <citation type="journal article" date="2017" name="Proc. Natl. Acad. Sci. U.S.A.">
        <title>Simulation of Deepwater Horizon oil plume reveals substrate specialization within a complex community of hydrocarbon degraders.</title>
        <authorList>
            <person name="Hu P."/>
            <person name="Dubinsky E.A."/>
            <person name="Probst A.J."/>
            <person name="Wang J."/>
            <person name="Sieber C.M.K."/>
            <person name="Tom L.M."/>
            <person name="Gardinali P."/>
            <person name="Banfield J.F."/>
            <person name="Atlas R.M."/>
            <person name="Andersen G.L."/>
        </authorList>
    </citation>
    <scope>NUCLEOTIDE SEQUENCE [LARGE SCALE GENOMIC DNA]</scope>
</reference>
<organism evidence="1 2">
    <name type="scientific">Oleispira antarctica</name>
    <dbReference type="NCBI Taxonomy" id="188908"/>
    <lineage>
        <taxon>Bacteria</taxon>
        <taxon>Pseudomonadati</taxon>
        <taxon>Pseudomonadota</taxon>
        <taxon>Gammaproteobacteria</taxon>
        <taxon>Oceanospirillales</taxon>
        <taxon>Oceanospirillaceae</taxon>
        <taxon>Oleispira</taxon>
    </lineage>
</organism>
<dbReference type="EMBL" id="MABE01000075">
    <property type="protein sequence ID" value="OUS41376.1"/>
    <property type="molecule type" value="Genomic_DNA"/>
</dbReference>
<evidence type="ECO:0000313" key="1">
    <source>
        <dbReference type="EMBL" id="OUS41376.1"/>
    </source>
</evidence>
<evidence type="ECO:0000313" key="2">
    <source>
        <dbReference type="Proteomes" id="UP000227088"/>
    </source>
</evidence>
<gene>
    <name evidence="1" type="ORF">A9R00_01230</name>
</gene>
<dbReference type="Proteomes" id="UP000227088">
    <property type="component" value="Unassembled WGS sequence"/>
</dbReference>
<comment type="caution">
    <text evidence="1">The sequence shown here is derived from an EMBL/GenBank/DDBJ whole genome shotgun (WGS) entry which is preliminary data.</text>
</comment>
<proteinExistence type="predicted"/>
<dbReference type="AlphaFoldDB" id="A0A1Y5HVN7"/>
<dbReference type="SUPFAM" id="SSF58104">
    <property type="entry name" value="Methyl-accepting chemotaxis protein (MCP) signaling domain"/>
    <property type="match status" value="1"/>
</dbReference>
<accession>A0A1Y5HVN7</accession>
<evidence type="ECO:0008006" key="3">
    <source>
        <dbReference type="Google" id="ProtNLM"/>
    </source>
</evidence>